<dbReference type="RefSeq" id="WP_126724268.1">
    <property type="nucleotide sequence ID" value="NZ_RYZH01000007.1"/>
</dbReference>
<dbReference type="SUPFAM" id="SSF56300">
    <property type="entry name" value="Metallo-dependent phosphatases"/>
    <property type="match status" value="1"/>
</dbReference>
<proteinExistence type="predicted"/>
<dbReference type="InterPro" id="IPR015914">
    <property type="entry name" value="PAPs_N"/>
</dbReference>
<reference evidence="4 5" key="2">
    <citation type="submission" date="2019-01" db="EMBL/GenBank/DDBJ databases">
        <title>Tautonia sociabilis, a novel thermotolerant planctomycete of Isosphaeraceae family, isolated from a 4000 m deep subterranean habitat.</title>
        <authorList>
            <person name="Kovaleva O.L."/>
            <person name="Elcheninov A.G."/>
            <person name="Van Heerden E."/>
            <person name="Toshchakov S.V."/>
            <person name="Novikov A."/>
            <person name="Bonch-Osmolovskaya E.A."/>
            <person name="Kublanov I.V."/>
        </authorList>
    </citation>
    <scope>NUCLEOTIDE SEQUENCE [LARGE SCALE GENOMIC DNA]</scope>
    <source>
        <strain evidence="4 5">GM2012</strain>
    </source>
</reference>
<dbReference type="PANTHER" id="PTHR22953">
    <property type="entry name" value="ACID PHOSPHATASE RELATED"/>
    <property type="match status" value="1"/>
</dbReference>
<dbReference type="GO" id="GO:0046872">
    <property type="term" value="F:metal ion binding"/>
    <property type="evidence" value="ECO:0007669"/>
    <property type="project" value="InterPro"/>
</dbReference>
<dbReference type="InterPro" id="IPR004843">
    <property type="entry name" value="Calcineurin-like_PHP"/>
</dbReference>
<organism evidence="4 5">
    <name type="scientific">Tautonia sociabilis</name>
    <dbReference type="NCBI Taxonomy" id="2080755"/>
    <lineage>
        <taxon>Bacteria</taxon>
        <taxon>Pseudomonadati</taxon>
        <taxon>Planctomycetota</taxon>
        <taxon>Planctomycetia</taxon>
        <taxon>Isosphaerales</taxon>
        <taxon>Isosphaeraceae</taxon>
        <taxon>Tautonia</taxon>
    </lineage>
</organism>
<feature type="domain" description="Purple acid phosphatase N-terminal" evidence="3">
    <location>
        <begin position="57"/>
        <end position="153"/>
    </location>
</feature>
<dbReference type="InterPro" id="IPR039331">
    <property type="entry name" value="PAPs-like"/>
</dbReference>
<dbReference type="GO" id="GO:0003993">
    <property type="term" value="F:acid phosphatase activity"/>
    <property type="evidence" value="ECO:0007669"/>
    <property type="project" value="InterPro"/>
</dbReference>
<dbReference type="SUPFAM" id="SSF49363">
    <property type="entry name" value="Purple acid phosphatase, N-terminal domain"/>
    <property type="match status" value="1"/>
</dbReference>
<evidence type="ECO:0000259" key="3">
    <source>
        <dbReference type="Pfam" id="PF16656"/>
    </source>
</evidence>
<sequence>MTTPATSLPPLPWRPAILGLIALLPIPAAGHDDDEHGHDHPPAPVAEAEAHRPTAIPDRIILTFAGDPRTSQAVTWRTDTTVHHAFAEIALADHGPKFVDRAETVEAESSTLTTDLGEATFHSVVFEGLEPETTYAYRVGDGVNWSEWAHFTTASDEEKPFSFIYFGDAQNDLKSLWSRVIRGAYSDAPKARFIVHAGDLVNRSERDAEWGEWFSGGGWVNAMVPSIPTPGNHEYGRSEDGQRRLSRHWRPTFTLPGHGPEGLEETVYFIDYQGVRIISLNSNEKQREQASWLEGVLADNPNRWTIVTFHHPIYSAGKGRDNPALRDLWQPIFDQYAVDLVLQGHDHSYGRSGLIVGDQNEPTGAVVRNNAGTVYVVSVSGPKMYDLTENQEWMRRKAEDTQLYQIIRVDGDRLSFEARTAIGALYDAFDLVKREGKPNELIEGTPELGERLRRLQAAAEAAGD</sequence>
<reference evidence="4 5" key="1">
    <citation type="submission" date="2018-12" db="EMBL/GenBank/DDBJ databases">
        <authorList>
            <person name="Toschakov S.V."/>
        </authorList>
    </citation>
    <scope>NUCLEOTIDE SEQUENCE [LARGE SCALE GENOMIC DNA]</scope>
    <source>
        <strain evidence="4 5">GM2012</strain>
    </source>
</reference>
<accession>A0A432MNA2</accession>
<name>A0A432MNA2_9BACT</name>
<comment type="caution">
    <text evidence="4">The sequence shown here is derived from an EMBL/GenBank/DDBJ whole genome shotgun (WGS) entry which is preliminary data.</text>
</comment>
<dbReference type="InterPro" id="IPR029052">
    <property type="entry name" value="Metallo-depent_PP-like"/>
</dbReference>
<dbReference type="InterPro" id="IPR008963">
    <property type="entry name" value="Purple_acid_Pase-like_N"/>
</dbReference>
<keyword evidence="1" id="KW-0732">Signal</keyword>
<dbReference type="PANTHER" id="PTHR22953:SF153">
    <property type="entry name" value="PURPLE ACID PHOSPHATASE"/>
    <property type="match status" value="1"/>
</dbReference>
<feature type="domain" description="Calcineurin-like phosphoesterase" evidence="2">
    <location>
        <begin position="172"/>
        <end position="349"/>
    </location>
</feature>
<evidence type="ECO:0000256" key="1">
    <source>
        <dbReference type="ARBA" id="ARBA00022729"/>
    </source>
</evidence>
<dbReference type="AlphaFoldDB" id="A0A432MNA2"/>
<dbReference type="Gene3D" id="2.60.40.380">
    <property type="entry name" value="Purple acid phosphatase-like, N-terminal"/>
    <property type="match status" value="1"/>
</dbReference>
<evidence type="ECO:0000259" key="2">
    <source>
        <dbReference type="Pfam" id="PF00149"/>
    </source>
</evidence>
<dbReference type="Pfam" id="PF16656">
    <property type="entry name" value="Pur_ac_phosph_N"/>
    <property type="match status" value="1"/>
</dbReference>
<dbReference type="Pfam" id="PF00149">
    <property type="entry name" value="Metallophos"/>
    <property type="match status" value="1"/>
</dbReference>
<dbReference type="OrthoDB" id="9809781at2"/>
<dbReference type="Proteomes" id="UP000280296">
    <property type="component" value="Unassembled WGS sequence"/>
</dbReference>
<evidence type="ECO:0000313" key="4">
    <source>
        <dbReference type="EMBL" id="RUL88780.1"/>
    </source>
</evidence>
<protein>
    <submittedName>
        <fullName evidence="4">Metallophosphoesterase family protein</fullName>
    </submittedName>
</protein>
<gene>
    <name evidence="4" type="ORF">TsocGM_05335</name>
</gene>
<evidence type="ECO:0000313" key="5">
    <source>
        <dbReference type="Proteomes" id="UP000280296"/>
    </source>
</evidence>
<dbReference type="Gene3D" id="3.60.21.10">
    <property type="match status" value="1"/>
</dbReference>
<keyword evidence="5" id="KW-1185">Reference proteome</keyword>
<dbReference type="EMBL" id="RYZH01000007">
    <property type="protein sequence ID" value="RUL88780.1"/>
    <property type="molecule type" value="Genomic_DNA"/>
</dbReference>